<name>A0A174VLQ3_9CLOT</name>
<keyword evidence="1" id="KW-0812">Transmembrane</keyword>
<feature type="transmembrane region" description="Helical" evidence="1">
    <location>
        <begin position="14"/>
        <end position="35"/>
    </location>
</feature>
<organism evidence="2 3">
    <name type="scientific">Clostridium paraputrificum</name>
    <dbReference type="NCBI Taxonomy" id="29363"/>
    <lineage>
        <taxon>Bacteria</taxon>
        <taxon>Bacillati</taxon>
        <taxon>Bacillota</taxon>
        <taxon>Clostridia</taxon>
        <taxon>Eubacteriales</taxon>
        <taxon>Clostridiaceae</taxon>
        <taxon>Clostridium</taxon>
    </lineage>
</organism>
<dbReference type="AlphaFoldDB" id="A0A174VLQ3"/>
<dbReference type="Proteomes" id="UP000092714">
    <property type="component" value="Unassembled WGS sequence"/>
</dbReference>
<dbReference type="RefSeq" id="WP_055184364.1">
    <property type="nucleotide sequence ID" value="NZ_CAXSZC010000008.1"/>
</dbReference>
<reference evidence="2 3" key="1">
    <citation type="submission" date="2016-06" db="EMBL/GenBank/DDBJ databases">
        <authorList>
            <person name="Kjaerup R.B."/>
            <person name="Dalgaard T.S."/>
            <person name="Juul-Madsen H.R."/>
        </authorList>
    </citation>
    <scope>NUCLEOTIDE SEQUENCE [LARGE SCALE GENOMIC DNA]</scope>
    <source>
        <strain evidence="2 3">373-A1</strain>
    </source>
</reference>
<feature type="transmembrane region" description="Helical" evidence="1">
    <location>
        <begin position="148"/>
        <end position="173"/>
    </location>
</feature>
<evidence type="ECO:0008006" key="4">
    <source>
        <dbReference type="Google" id="ProtNLM"/>
    </source>
</evidence>
<evidence type="ECO:0000256" key="1">
    <source>
        <dbReference type="SAM" id="Phobius"/>
    </source>
</evidence>
<proteinExistence type="predicted"/>
<dbReference type="InterPro" id="IPR021354">
    <property type="entry name" value="DUF2975"/>
</dbReference>
<feature type="transmembrane region" description="Helical" evidence="1">
    <location>
        <begin position="55"/>
        <end position="77"/>
    </location>
</feature>
<keyword evidence="1" id="KW-0472">Membrane</keyword>
<keyword evidence="3" id="KW-1185">Reference proteome</keyword>
<evidence type="ECO:0000313" key="3">
    <source>
        <dbReference type="Proteomes" id="UP000092714"/>
    </source>
</evidence>
<evidence type="ECO:0000313" key="2">
    <source>
        <dbReference type="EMBL" id="OBY09394.1"/>
    </source>
</evidence>
<sequence>MFIKNKVRLSKEKVILNLLIIFIILSNVMEIYFIVNDVPKEIVVNSEEIIAVFSRFSKFIFSLSSILAMILMIYPLFSLKKIIYSLDNEEVFNNENINRLKRSAISMGGYVLLKIFNLIDLGGELSILLAENSTVLYGVNSKVPEVSIFKVGFIFNMETIYFISIIVFITILIQVIKIGKNIKEENDLTI</sequence>
<comment type="caution">
    <text evidence="2">The sequence shown here is derived from an EMBL/GenBank/DDBJ whole genome shotgun (WGS) entry which is preliminary data.</text>
</comment>
<gene>
    <name evidence="2" type="ORF">CP373A1_15820</name>
</gene>
<accession>A0A174VLQ3</accession>
<dbReference type="EMBL" id="MAPZ01000033">
    <property type="protein sequence ID" value="OBY09394.1"/>
    <property type="molecule type" value="Genomic_DNA"/>
</dbReference>
<keyword evidence="1" id="KW-1133">Transmembrane helix</keyword>
<protein>
    <recommendedName>
        <fullName evidence="4">DUF2975 domain-containing protein</fullName>
    </recommendedName>
</protein>
<feature type="transmembrane region" description="Helical" evidence="1">
    <location>
        <begin position="109"/>
        <end position="128"/>
    </location>
</feature>
<dbReference type="Pfam" id="PF11188">
    <property type="entry name" value="DUF2975"/>
    <property type="match status" value="1"/>
</dbReference>